<name>A0A366IGN1_9FIRM</name>
<evidence type="ECO:0000256" key="9">
    <source>
        <dbReference type="ARBA" id="ARBA00022840"/>
    </source>
</evidence>
<evidence type="ECO:0000256" key="7">
    <source>
        <dbReference type="ARBA" id="ARBA00022741"/>
    </source>
</evidence>
<sequence>MFLNEFCDNLDLEIVYDGDCKEVAITNSSINRPGLQLYGFYNHFDEDRVQIIGKVEDSYLRHLSHEERKEKISTFFSYSWPCLIIAWDIENEGFLEAAKKYNKILLKSKLNTMKIMMKTIQYLDDYLAPTVSIHGVLVDVFGIGVLITGSSGVGKSETALELVKRGHRLISDDVVDIKKVSDNRLLGTAPELLKQYMEIRGVGIIDVRTLYGIGAVKESVDIEMCIHLEHWEAKSYYDRLGIDNQYMNILGVDIDKVTIPVTSGRNLAIIIETAARNNRQKAMGINSAQDFLDKVNKATGNKEE</sequence>
<dbReference type="PANTHER" id="PTHR30305:SF1">
    <property type="entry name" value="HPR KINASE_PHOSPHORYLASE"/>
    <property type="match status" value="1"/>
</dbReference>
<keyword evidence="12 14" id="KW-0119">Carbohydrate metabolism</keyword>
<keyword evidence="9 14" id="KW-0067">ATP-binding</keyword>
<dbReference type="OrthoDB" id="9778803at2"/>
<evidence type="ECO:0000313" key="18">
    <source>
        <dbReference type="Proteomes" id="UP000253490"/>
    </source>
</evidence>
<dbReference type="InterPro" id="IPR028979">
    <property type="entry name" value="Ser_kin/Pase_Hpr-like_N_sf"/>
</dbReference>
<dbReference type="GO" id="GO:0006109">
    <property type="term" value="P:regulation of carbohydrate metabolic process"/>
    <property type="evidence" value="ECO:0007669"/>
    <property type="project" value="UniProtKB-UniRule"/>
</dbReference>
<feature type="active site" evidence="14">
    <location>
        <position position="155"/>
    </location>
</feature>
<dbReference type="HAMAP" id="MF_01249">
    <property type="entry name" value="HPr_kinase"/>
    <property type="match status" value="1"/>
</dbReference>
<dbReference type="Gene3D" id="3.40.50.300">
    <property type="entry name" value="P-loop containing nucleotide triphosphate hydrolases"/>
    <property type="match status" value="1"/>
</dbReference>
<evidence type="ECO:0000256" key="11">
    <source>
        <dbReference type="ARBA" id="ARBA00023268"/>
    </source>
</evidence>
<dbReference type="GO" id="GO:0000155">
    <property type="term" value="F:phosphorelay sensor kinase activity"/>
    <property type="evidence" value="ECO:0007669"/>
    <property type="project" value="InterPro"/>
</dbReference>
<organism evidence="17 18">
    <name type="scientific">Alkalibaculum bacchi</name>
    <dbReference type="NCBI Taxonomy" id="645887"/>
    <lineage>
        <taxon>Bacteria</taxon>
        <taxon>Bacillati</taxon>
        <taxon>Bacillota</taxon>
        <taxon>Clostridia</taxon>
        <taxon>Eubacteriales</taxon>
        <taxon>Eubacteriaceae</taxon>
        <taxon>Alkalibaculum</taxon>
    </lineage>
</organism>
<evidence type="ECO:0000256" key="5">
    <source>
        <dbReference type="ARBA" id="ARBA00022679"/>
    </source>
</evidence>
<keyword evidence="8 14" id="KW-0418">Kinase</keyword>
<dbReference type="EC" id="2.7.11.-" evidence="14"/>
<keyword evidence="7 14" id="KW-0547">Nucleotide-binding</keyword>
<dbReference type="Gene3D" id="3.40.1390.20">
    <property type="entry name" value="HprK N-terminal domain-like"/>
    <property type="match status" value="1"/>
</dbReference>
<feature type="binding site" evidence="14">
    <location>
        <position position="156"/>
    </location>
    <ligand>
        <name>Mg(2+)</name>
        <dbReference type="ChEBI" id="CHEBI:18420"/>
    </ligand>
</feature>
<evidence type="ECO:0000256" key="2">
    <source>
        <dbReference type="ARBA" id="ARBA00001946"/>
    </source>
</evidence>
<dbReference type="InterPro" id="IPR003755">
    <property type="entry name" value="HPr(Ser)_kin/Pase"/>
</dbReference>
<evidence type="ECO:0000259" key="16">
    <source>
        <dbReference type="Pfam" id="PF07475"/>
    </source>
</evidence>
<dbReference type="GO" id="GO:0005524">
    <property type="term" value="F:ATP binding"/>
    <property type="evidence" value="ECO:0007669"/>
    <property type="project" value="UniProtKB-UniRule"/>
</dbReference>
<feature type="region of interest" description="Important for the catalytic mechanism of dephosphorylation" evidence="14">
    <location>
        <begin position="260"/>
        <end position="265"/>
    </location>
</feature>
<evidence type="ECO:0000256" key="14">
    <source>
        <dbReference type="HAMAP-Rule" id="MF_01249"/>
    </source>
</evidence>
<feature type="active site" evidence="14">
    <location>
        <position position="134"/>
    </location>
</feature>
<dbReference type="CDD" id="cd01918">
    <property type="entry name" value="HprK_C"/>
    <property type="match status" value="1"/>
</dbReference>
<comment type="subunit">
    <text evidence="14">Homohexamer.</text>
</comment>
<evidence type="ECO:0000259" key="15">
    <source>
        <dbReference type="Pfam" id="PF02603"/>
    </source>
</evidence>
<evidence type="ECO:0000256" key="4">
    <source>
        <dbReference type="ARBA" id="ARBA00022527"/>
    </source>
</evidence>
<dbReference type="FunFam" id="3.40.50.300:FF:000174">
    <property type="entry name" value="HPr kinase/phosphorylase"/>
    <property type="match status" value="1"/>
</dbReference>
<comment type="caution">
    <text evidence="17">The sequence shown here is derived from an EMBL/GenBank/DDBJ whole genome shotgun (WGS) entry which is preliminary data.</text>
</comment>
<dbReference type="RefSeq" id="WP_113919194.1">
    <property type="nucleotide sequence ID" value="NZ_QNRX01000001.1"/>
</dbReference>
<feature type="binding site" evidence="14">
    <location>
        <begin position="149"/>
        <end position="156"/>
    </location>
    <ligand>
        <name>ATP</name>
        <dbReference type="ChEBI" id="CHEBI:30616"/>
    </ligand>
</feature>
<dbReference type="AlphaFoldDB" id="A0A366IGN1"/>
<evidence type="ECO:0000256" key="12">
    <source>
        <dbReference type="ARBA" id="ARBA00023277"/>
    </source>
</evidence>
<dbReference type="InterPro" id="IPR027417">
    <property type="entry name" value="P-loop_NTPase"/>
</dbReference>
<dbReference type="GO" id="GO:0004674">
    <property type="term" value="F:protein serine/threonine kinase activity"/>
    <property type="evidence" value="ECO:0007669"/>
    <property type="project" value="UniProtKB-KW"/>
</dbReference>
<dbReference type="Pfam" id="PF07475">
    <property type="entry name" value="Hpr_kinase_C"/>
    <property type="match status" value="1"/>
</dbReference>
<comment type="catalytic activity">
    <reaction evidence="1 14">
        <text>[HPr protein]-L-serine + ATP = [HPr protein]-O-phospho-L-serine + ADP + H(+)</text>
        <dbReference type="Rhea" id="RHEA:46600"/>
        <dbReference type="Rhea" id="RHEA-COMP:11602"/>
        <dbReference type="Rhea" id="RHEA-COMP:11603"/>
        <dbReference type="ChEBI" id="CHEBI:15378"/>
        <dbReference type="ChEBI" id="CHEBI:29999"/>
        <dbReference type="ChEBI" id="CHEBI:30616"/>
        <dbReference type="ChEBI" id="CHEBI:83421"/>
        <dbReference type="ChEBI" id="CHEBI:456216"/>
    </reaction>
</comment>
<dbReference type="EMBL" id="QNRX01000001">
    <property type="protein sequence ID" value="RBP69980.1"/>
    <property type="molecule type" value="Genomic_DNA"/>
</dbReference>
<comment type="function">
    <text evidence="14">Catalyzes the ATP- as well as the pyrophosphate-dependent phosphorylation of a specific serine residue in HPr, a phosphocarrier protein of the phosphoenolpyruvate-dependent sugar phosphotransferase system (PTS). HprK/P also catalyzes the pyrophosphate-producing, inorganic phosphate-dependent dephosphorylation (phosphorolysis) of seryl-phosphorylated HPr (P-Ser-HPr). The two antagonistic activities of HprK/P are regulated by several intracellular metabolites, which change their concentration in response to the absence or presence of rapidly metabolisable carbon sources (glucose, fructose, etc.) in the growth medium. Therefore, by controlling the phosphorylation state of HPr, HPrK/P is a sensor enzyme that plays a major role in the regulation of carbon metabolism and sugar transport: it mediates carbon catabolite repression (CCR), and regulates PTS-catalyzed carbohydrate uptake and inducer exclusion.</text>
</comment>
<dbReference type="EC" id="2.7.4.-" evidence="14"/>
<keyword evidence="11 14" id="KW-0511">Multifunctional enzyme</keyword>
<dbReference type="InterPro" id="IPR011126">
    <property type="entry name" value="Hpr_kin/Pase_Hpr_N"/>
</dbReference>
<keyword evidence="18" id="KW-1185">Reference proteome</keyword>
<comment type="cofactor">
    <cofactor evidence="2 14">
        <name>Mg(2+)</name>
        <dbReference type="ChEBI" id="CHEBI:18420"/>
    </cofactor>
</comment>
<dbReference type="SUPFAM" id="SSF53795">
    <property type="entry name" value="PEP carboxykinase-like"/>
    <property type="match status" value="1"/>
</dbReference>
<feature type="domain" description="HPr(Ser) kinase/phosphorylase N-terminal" evidence="15">
    <location>
        <begin position="4"/>
        <end position="123"/>
    </location>
</feature>
<protein>
    <recommendedName>
        <fullName evidence="14">HPr kinase/phosphorylase</fullName>
        <shortName evidence="14">HPrK/P</shortName>
        <ecNumber evidence="14">2.7.11.-</ecNumber>
        <ecNumber evidence="14">2.7.4.-</ecNumber>
    </recommendedName>
    <alternativeName>
        <fullName evidence="14">HPr(Ser) kinase/phosphorylase</fullName>
    </alternativeName>
</protein>
<accession>A0A366IGN1</accession>
<feature type="domain" description="HPr kinase/phosphorylase C-terminal" evidence="16">
    <location>
        <begin position="126"/>
        <end position="294"/>
    </location>
</feature>
<keyword evidence="4 14" id="KW-0723">Serine/threonine-protein kinase</keyword>
<comment type="miscellaneous">
    <text evidence="14">Both phosphorylation and phosphorolysis are carried out by the same active site and suggest a common mechanism for both reactions.</text>
</comment>
<feature type="active site" description="Proton acceptor; for phosphorylation activity. Proton donor; for dephosphorylation activity" evidence="14">
    <location>
        <position position="173"/>
    </location>
</feature>
<keyword evidence="10 14" id="KW-0460">Magnesium</keyword>
<evidence type="ECO:0000256" key="8">
    <source>
        <dbReference type="ARBA" id="ARBA00022777"/>
    </source>
</evidence>
<dbReference type="InterPro" id="IPR011104">
    <property type="entry name" value="Hpr_kin/Pase_C"/>
</dbReference>
<dbReference type="NCBIfam" id="TIGR00679">
    <property type="entry name" value="hpr-ser"/>
    <property type="match status" value="1"/>
</dbReference>
<dbReference type="Pfam" id="PF02603">
    <property type="entry name" value="Hpr_kinase_N"/>
    <property type="match status" value="1"/>
</dbReference>
<comment type="domain">
    <text evidence="14">The Walker A ATP-binding motif also binds Pi and PPi.</text>
</comment>
<evidence type="ECO:0000256" key="6">
    <source>
        <dbReference type="ARBA" id="ARBA00022723"/>
    </source>
</evidence>
<gene>
    <name evidence="14" type="primary">hprK</name>
    <name evidence="17" type="ORF">DES36_10123</name>
</gene>
<evidence type="ECO:0000313" key="17">
    <source>
        <dbReference type="EMBL" id="RBP69980.1"/>
    </source>
</evidence>
<dbReference type="PANTHER" id="PTHR30305">
    <property type="entry name" value="PROTEIN YJDM-RELATED"/>
    <property type="match status" value="1"/>
</dbReference>
<evidence type="ECO:0000256" key="3">
    <source>
        <dbReference type="ARBA" id="ARBA00006883"/>
    </source>
</evidence>
<evidence type="ECO:0000256" key="1">
    <source>
        <dbReference type="ARBA" id="ARBA00001120"/>
    </source>
</evidence>
<dbReference type="Proteomes" id="UP000253490">
    <property type="component" value="Unassembled WGS sequence"/>
</dbReference>
<comment type="catalytic activity">
    <reaction evidence="13 14">
        <text>[HPr protein]-O-phospho-L-serine + phosphate + H(+) = [HPr protein]-L-serine + diphosphate</text>
        <dbReference type="Rhea" id="RHEA:46604"/>
        <dbReference type="Rhea" id="RHEA-COMP:11602"/>
        <dbReference type="Rhea" id="RHEA-COMP:11603"/>
        <dbReference type="ChEBI" id="CHEBI:15378"/>
        <dbReference type="ChEBI" id="CHEBI:29999"/>
        <dbReference type="ChEBI" id="CHEBI:33019"/>
        <dbReference type="ChEBI" id="CHEBI:43474"/>
        <dbReference type="ChEBI" id="CHEBI:83421"/>
    </reaction>
</comment>
<reference evidence="17 18" key="1">
    <citation type="submission" date="2018-06" db="EMBL/GenBank/DDBJ databases">
        <title>Genomic Encyclopedia of Type Strains, Phase IV (KMG-IV): sequencing the most valuable type-strain genomes for metagenomic binning, comparative biology and taxonomic classification.</title>
        <authorList>
            <person name="Goeker M."/>
        </authorList>
    </citation>
    <scope>NUCLEOTIDE SEQUENCE [LARGE SCALE GENOMIC DNA]</scope>
    <source>
        <strain evidence="17 18">DSM 22112</strain>
    </source>
</reference>
<dbReference type="SUPFAM" id="SSF75138">
    <property type="entry name" value="HprK N-terminal domain-like"/>
    <property type="match status" value="1"/>
</dbReference>
<feature type="binding site" evidence="14">
    <location>
        <position position="198"/>
    </location>
    <ligand>
        <name>Mg(2+)</name>
        <dbReference type="ChEBI" id="CHEBI:18420"/>
    </ligand>
</feature>
<dbReference type="GO" id="GO:0004712">
    <property type="term" value="F:protein serine/threonine/tyrosine kinase activity"/>
    <property type="evidence" value="ECO:0007669"/>
    <property type="project" value="UniProtKB-UniRule"/>
</dbReference>
<comment type="similarity">
    <text evidence="3 14">Belongs to the HPrK/P family.</text>
</comment>
<evidence type="ECO:0000256" key="13">
    <source>
        <dbReference type="ARBA" id="ARBA00047657"/>
    </source>
</evidence>
<feature type="region of interest" description="Important for the catalytic mechanism of both phosphorylation and dephosphorylation" evidence="14">
    <location>
        <begin position="197"/>
        <end position="206"/>
    </location>
</feature>
<proteinExistence type="inferred from homology"/>
<keyword evidence="6 14" id="KW-0479">Metal-binding</keyword>
<evidence type="ECO:0000256" key="10">
    <source>
        <dbReference type="ARBA" id="ARBA00022842"/>
    </source>
</evidence>
<feature type="active site" evidence="14">
    <location>
        <position position="239"/>
    </location>
</feature>
<keyword evidence="5 14" id="KW-0808">Transferase</keyword>
<dbReference type="GO" id="GO:0000287">
    <property type="term" value="F:magnesium ion binding"/>
    <property type="evidence" value="ECO:0007669"/>
    <property type="project" value="UniProtKB-UniRule"/>
</dbReference>